<keyword evidence="3" id="KW-1185">Reference proteome</keyword>
<organism evidence="2 3">
    <name type="scientific">Pararge aegeria aegeria</name>
    <dbReference type="NCBI Taxonomy" id="348720"/>
    <lineage>
        <taxon>Eukaryota</taxon>
        <taxon>Metazoa</taxon>
        <taxon>Ecdysozoa</taxon>
        <taxon>Arthropoda</taxon>
        <taxon>Hexapoda</taxon>
        <taxon>Insecta</taxon>
        <taxon>Pterygota</taxon>
        <taxon>Neoptera</taxon>
        <taxon>Endopterygota</taxon>
        <taxon>Lepidoptera</taxon>
        <taxon>Glossata</taxon>
        <taxon>Ditrysia</taxon>
        <taxon>Papilionoidea</taxon>
        <taxon>Nymphalidae</taxon>
        <taxon>Satyrinae</taxon>
        <taxon>Satyrini</taxon>
        <taxon>Parargina</taxon>
        <taxon>Pararge</taxon>
    </lineage>
</organism>
<evidence type="ECO:0000313" key="3">
    <source>
        <dbReference type="Proteomes" id="UP000838756"/>
    </source>
</evidence>
<feature type="region of interest" description="Disordered" evidence="1">
    <location>
        <begin position="1"/>
        <end position="25"/>
    </location>
</feature>
<reference evidence="2" key="1">
    <citation type="submission" date="2022-03" db="EMBL/GenBank/DDBJ databases">
        <authorList>
            <person name="Lindestad O."/>
        </authorList>
    </citation>
    <scope>NUCLEOTIDE SEQUENCE</scope>
</reference>
<proteinExistence type="predicted"/>
<dbReference type="Proteomes" id="UP000838756">
    <property type="component" value="Unassembled WGS sequence"/>
</dbReference>
<evidence type="ECO:0000313" key="2">
    <source>
        <dbReference type="EMBL" id="CAH2266838.1"/>
    </source>
</evidence>
<sequence length="116" mass="13030">MVNEVPSDSSGRYTTGSPVVQQSQQKGRVGFKFGYPPHNLRPLGRLEVAIKLFHNAKKKAEWRSRVSKSSVSRPPMKWTDAIRRVAGSCWIQAAQDRGIWNSLKDPCPAVDVNRLI</sequence>
<dbReference type="AlphaFoldDB" id="A0A8S4SN03"/>
<accession>A0A8S4SN03</accession>
<name>A0A8S4SN03_9NEOP</name>
<evidence type="ECO:0000256" key="1">
    <source>
        <dbReference type="SAM" id="MobiDB-lite"/>
    </source>
</evidence>
<dbReference type="EMBL" id="CAKXAJ010026320">
    <property type="protein sequence ID" value="CAH2266838.1"/>
    <property type="molecule type" value="Genomic_DNA"/>
</dbReference>
<dbReference type="OrthoDB" id="407509at2759"/>
<comment type="caution">
    <text evidence="2">The sequence shown here is derived from an EMBL/GenBank/DDBJ whole genome shotgun (WGS) entry which is preliminary data.</text>
</comment>
<gene>
    <name evidence="2" type="primary">jg8899</name>
    <name evidence="2" type="ORF">PAEG_LOCUS25444</name>
</gene>
<protein>
    <submittedName>
        <fullName evidence="2">Jg8899 protein</fullName>
    </submittedName>
</protein>